<dbReference type="InterPro" id="IPR026992">
    <property type="entry name" value="DIOX_N"/>
</dbReference>
<evidence type="ECO:0000313" key="10">
    <source>
        <dbReference type="Proteomes" id="UP001603857"/>
    </source>
</evidence>
<dbReference type="EMBL" id="JBGMDY010000006">
    <property type="protein sequence ID" value="KAL2330888.1"/>
    <property type="molecule type" value="Genomic_DNA"/>
</dbReference>
<dbReference type="GO" id="GO:0016491">
    <property type="term" value="F:oxidoreductase activity"/>
    <property type="evidence" value="ECO:0007669"/>
    <property type="project" value="UniProtKB-KW"/>
</dbReference>
<evidence type="ECO:0000259" key="8">
    <source>
        <dbReference type="PROSITE" id="PS51471"/>
    </source>
</evidence>
<keyword evidence="5 6" id="KW-0408">Iron</keyword>
<reference evidence="9 10" key="1">
    <citation type="submission" date="2024-08" db="EMBL/GenBank/DDBJ databases">
        <title>Insights into the chromosomal genome structure of Flemingia macrophylla.</title>
        <authorList>
            <person name="Ding Y."/>
            <person name="Zhao Y."/>
            <person name="Bi W."/>
            <person name="Wu M."/>
            <person name="Zhao G."/>
            <person name="Gong Y."/>
            <person name="Li W."/>
            <person name="Zhang P."/>
        </authorList>
    </citation>
    <scope>NUCLEOTIDE SEQUENCE [LARGE SCALE GENOMIC DNA]</scope>
    <source>
        <strain evidence="9">DYQJB</strain>
        <tissue evidence="9">Leaf</tissue>
    </source>
</reference>
<keyword evidence="4 6" id="KW-0560">Oxidoreductase</keyword>
<evidence type="ECO:0000256" key="7">
    <source>
        <dbReference type="SAM" id="MobiDB-lite"/>
    </source>
</evidence>
<dbReference type="InterPro" id="IPR027443">
    <property type="entry name" value="IPNS-like_sf"/>
</dbReference>
<dbReference type="InterPro" id="IPR005123">
    <property type="entry name" value="Oxoglu/Fe-dep_dioxygenase_dom"/>
</dbReference>
<keyword evidence="2 6" id="KW-0479">Metal-binding</keyword>
<feature type="domain" description="Fe2OG dioxygenase" evidence="8">
    <location>
        <begin position="207"/>
        <end position="307"/>
    </location>
</feature>
<protein>
    <recommendedName>
        <fullName evidence="8">Fe2OG dioxygenase domain-containing protein</fullName>
    </recommendedName>
</protein>
<accession>A0ABD1M5Q4</accession>
<dbReference type="AlphaFoldDB" id="A0ABD1M5Q4"/>
<dbReference type="InterPro" id="IPR044861">
    <property type="entry name" value="IPNS-like_FE2OG_OXY"/>
</dbReference>
<proteinExistence type="inferred from homology"/>
<dbReference type="SUPFAM" id="SSF51197">
    <property type="entry name" value="Clavaminate synthase-like"/>
    <property type="match status" value="1"/>
</dbReference>
<evidence type="ECO:0000256" key="5">
    <source>
        <dbReference type="ARBA" id="ARBA00023004"/>
    </source>
</evidence>
<evidence type="ECO:0000256" key="4">
    <source>
        <dbReference type="ARBA" id="ARBA00023002"/>
    </source>
</evidence>
<organism evidence="9 10">
    <name type="scientific">Flemingia macrophylla</name>
    <dbReference type="NCBI Taxonomy" id="520843"/>
    <lineage>
        <taxon>Eukaryota</taxon>
        <taxon>Viridiplantae</taxon>
        <taxon>Streptophyta</taxon>
        <taxon>Embryophyta</taxon>
        <taxon>Tracheophyta</taxon>
        <taxon>Spermatophyta</taxon>
        <taxon>Magnoliopsida</taxon>
        <taxon>eudicotyledons</taxon>
        <taxon>Gunneridae</taxon>
        <taxon>Pentapetalae</taxon>
        <taxon>rosids</taxon>
        <taxon>fabids</taxon>
        <taxon>Fabales</taxon>
        <taxon>Fabaceae</taxon>
        <taxon>Papilionoideae</taxon>
        <taxon>50 kb inversion clade</taxon>
        <taxon>NPAAA clade</taxon>
        <taxon>indigoferoid/millettioid clade</taxon>
        <taxon>Phaseoleae</taxon>
        <taxon>Flemingia</taxon>
    </lineage>
</organism>
<dbReference type="GO" id="GO:0031418">
    <property type="term" value="F:L-ascorbic acid binding"/>
    <property type="evidence" value="ECO:0007669"/>
    <property type="project" value="UniProtKB-KW"/>
</dbReference>
<sequence>MGSTPANLESSLSVPSVQELASQRPNRVPARYIRDEDGDDIIGTNPSHPSLRVPFIDMAKLVNADTQQHELQKLHLACKNWGVFQLVNHGLPNTSLKKMGNQVERFFELPLQEKKRWAQRPGSLEGYGQAFVTSDDQKLDWNDMIFLKCLPIQDRKLDLWPQNPPEFRGTLERYSEDIREVTISIVKFITMSLGIQDTHISESFREGLYSIRMNCYPPCPEPERVLGIVAHADNSGITLLLDCADFSGLQFLKDKTWVNVEPIEGAIVVNIGQILEVMSNGIYKAPVHRAVVNKLKERFSIVTFCYPSPHTDIGPSNELIGEGNVAIYKKLTHAKYFSKFFNRDLDESMAPKSLQSKKRKSIGESSSAVQEVFRSIEHATYSVKLGAMLGVGWRWHWAVCHYAWAYHVS</sequence>
<gene>
    <name evidence="9" type="ORF">Fmac_018469</name>
</gene>
<dbReference type="PROSITE" id="PS51471">
    <property type="entry name" value="FE2OG_OXY"/>
    <property type="match status" value="1"/>
</dbReference>
<dbReference type="Pfam" id="PF14226">
    <property type="entry name" value="DIOX_N"/>
    <property type="match status" value="1"/>
</dbReference>
<evidence type="ECO:0000256" key="2">
    <source>
        <dbReference type="ARBA" id="ARBA00022723"/>
    </source>
</evidence>
<evidence type="ECO:0000256" key="3">
    <source>
        <dbReference type="ARBA" id="ARBA00022896"/>
    </source>
</evidence>
<keyword evidence="10" id="KW-1185">Reference proteome</keyword>
<dbReference type="PANTHER" id="PTHR47991">
    <property type="entry name" value="OXOGLUTARATE/IRON-DEPENDENT DIOXYGENASE"/>
    <property type="match status" value="1"/>
</dbReference>
<dbReference type="Proteomes" id="UP001603857">
    <property type="component" value="Unassembled WGS sequence"/>
</dbReference>
<keyword evidence="3" id="KW-0847">Vitamin C</keyword>
<dbReference type="FunFam" id="2.60.120.330:FF:000001">
    <property type="entry name" value="Protein SRG1"/>
    <property type="match status" value="1"/>
</dbReference>
<evidence type="ECO:0000313" key="9">
    <source>
        <dbReference type="EMBL" id="KAL2330888.1"/>
    </source>
</evidence>
<dbReference type="Pfam" id="PF03171">
    <property type="entry name" value="2OG-FeII_Oxy"/>
    <property type="match status" value="1"/>
</dbReference>
<evidence type="ECO:0000256" key="6">
    <source>
        <dbReference type="RuleBase" id="RU003682"/>
    </source>
</evidence>
<name>A0ABD1M5Q4_9FABA</name>
<feature type="region of interest" description="Disordered" evidence="7">
    <location>
        <begin position="1"/>
        <end position="26"/>
    </location>
</feature>
<dbReference type="GO" id="GO:0046872">
    <property type="term" value="F:metal ion binding"/>
    <property type="evidence" value="ECO:0007669"/>
    <property type="project" value="UniProtKB-KW"/>
</dbReference>
<evidence type="ECO:0000256" key="1">
    <source>
        <dbReference type="ARBA" id="ARBA00008056"/>
    </source>
</evidence>
<feature type="compositionally biased region" description="Polar residues" evidence="7">
    <location>
        <begin position="1"/>
        <end position="25"/>
    </location>
</feature>
<comment type="caution">
    <text evidence="9">The sequence shown here is derived from an EMBL/GenBank/DDBJ whole genome shotgun (WGS) entry which is preliminary data.</text>
</comment>
<comment type="similarity">
    <text evidence="1 6">Belongs to the iron/ascorbate-dependent oxidoreductase family.</text>
</comment>
<dbReference type="Gene3D" id="2.60.120.330">
    <property type="entry name" value="B-lactam Antibiotic, Isopenicillin N Synthase, Chain"/>
    <property type="match status" value="1"/>
</dbReference>
<dbReference type="InterPro" id="IPR050295">
    <property type="entry name" value="Plant_2OG-oxidoreductases"/>
</dbReference>